<dbReference type="OrthoDB" id="2590919at2"/>
<organism evidence="1 2">
    <name type="scientific">Amycolatopsis acidiphila</name>
    <dbReference type="NCBI Taxonomy" id="715473"/>
    <lineage>
        <taxon>Bacteria</taxon>
        <taxon>Bacillati</taxon>
        <taxon>Actinomycetota</taxon>
        <taxon>Actinomycetes</taxon>
        <taxon>Pseudonocardiales</taxon>
        <taxon>Pseudonocardiaceae</taxon>
        <taxon>Amycolatopsis</taxon>
    </lineage>
</organism>
<keyword evidence="2" id="KW-1185">Reference proteome</keyword>
<protein>
    <recommendedName>
        <fullName evidence="3">SRPBCC family protein</fullName>
    </recommendedName>
</protein>
<evidence type="ECO:0000313" key="1">
    <source>
        <dbReference type="EMBL" id="TVT14454.1"/>
    </source>
</evidence>
<comment type="caution">
    <text evidence="1">The sequence shown here is derived from an EMBL/GenBank/DDBJ whole genome shotgun (WGS) entry which is preliminary data.</text>
</comment>
<proteinExistence type="predicted"/>
<sequence>MRILHEHAGLVHAPVQQVRDAVLSVQHGPFRTTPIPLRVDVDLEQGWIEARGQWWWCGRFEVRDDPAGARIVYRTYNLARGVSGRLVPFTVGRGHRRGGREALRKVLEELGDQFSCETELL</sequence>
<name>A0A557ZR01_9PSEU</name>
<reference evidence="1 2" key="1">
    <citation type="submission" date="2019-07" db="EMBL/GenBank/DDBJ databases">
        <title>New species of Amycolatopsis and Streptomyces.</title>
        <authorList>
            <person name="Duangmal K."/>
            <person name="Teo W.F.A."/>
            <person name="Lipun K."/>
        </authorList>
    </citation>
    <scope>NUCLEOTIDE SEQUENCE [LARGE SCALE GENOMIC DNA]</scope>
    <source>
        <strain evidence="1 2">JCM 30562</strain>
    </source>
</reference>
<evidence type="ECO:0008006" key="3">
    <source>
        <dbReference type="Google" id="ProtNLM"/>
    </source>
</evidence>
<evidence type="ECO:0000313" key="2">
    <source>
        <dbReference type="Proteomes" id="UP000318578"/>
    </source>
</evidence>
<dbReference type="AlphaFoldDB" id="A0A557ZR01"/>
<gene>
    <name evidence="1" type="ORF">FNH06_37715</name>
</gene>
<dbReference type="Proteomes" id="UP000318578">
    <property type="component" value="Unassembled WGS sequence"/>
</dbReference>
<accession>A0A557ZR01</accession>
<dbReference type="EMBL" id="VJZA01000136">
    <property type="protein sequence ID" value="TVT14454.1"/>
    <property type="molecule type" value="Genomic_DNA"/>
</dbReference>
<dbReference type="RefSeq" id="WP_144645725.1">
    <property type="nucleotide sequence ID" value="NZ_BNAX01000022.1"/>
</dbReference>